<evidence type="ECO:0000313" key="3">
    <source>
        <dbReference type="Proteomes" id="UP000735302"/>
    </source>
</evidence>
<evidence type="ECO:0000313" key="2">
    <source>
        <dbReference type="EMBL" id="GFO30311.1"/>
    </source>
</evidence>
<dbReference type="AlphaFoldDB" id="A0AAV4C4R7"/>
<dbReference type="Gene3D" id="3.40.50.150">
    <property type="entry name" value="Vaccinia Virus protein VP39"/>
    <property type="match status" value="1"/>
</dbReference>
<comment type="caution">
    <text evidence="2">The sequence shown here is derived from an EMBL/GenBank/DDBJ whole genome shotgun (WGS) entry which is preliminary data.</text>
</comment>
<name>A0AAV4C4R7_9GAST</name>
<dbReference type="EMBL" id="BLXT01006233">
    <property type="protein sequence ID" value="GFO30311.1"/>
    <property type="molecule type" value="Genomic_DNA"/>
</dbReference>
<feature type="domain" description="Methyltransferase" evidence="1">
    <location>
        <begin position="119"/>
        <end position="211"/>
    </location>
</feature>
<dbReference type="InterPro" id="IPR041698">
    <property type="entry name" value="Methyltransf_25"/>
</dbReference>
<evidence type="ECO:0000259" key="1">
    <source>
        <dbReference type="Pfam" id="PF13649"/>
    </source>
</evidence>
<gene>
    <name evidence="2" type="ORF">PoB_005681600</name>
</gene>
<dbReference type="SUPFAM" id="SSF53335">
    <property type="entry name" value="S-adenosyl-L-methionine-dependent methyltransferases"/>
    <property type="match status" value="1"/>
</dbReference>
<dbReference type="Proteomes" id="UP000735302">
    <property type="component" value="Unassembled WGS sequence"/>
</dbReference>
<feature type="non-terminal residue" evidence="2">
    <location>
        <position position="1"/>
    </location>
</feature>
<keyword evidence="3" id="KW-1185">Reference proteome</keyword>
<reference evidence="2 3" key="1">
    <citation type="journal article" date="2021" name="Elife">
        <title>Chloroplast acquisition without the gene transfer in kleptoplastic sea slugs, Plakobranchus ocellatus.</title>
        <authorList>
            <person name="Maeda T."/>
            <person name="Takahashi S."/>
            <person name="Yoshida T."/>
            <person name="Shimamura S."/>
            <person name="Takaki Y."/>
            <person name="Nagai Y."/>
            <person name="Toyoda A."/>
            <person name="Suzuki Y."/>
            <person name="Arimoto A."/>
            <person name="Ishii H."/>
            <person name="Satoh N."/>
            <person name="Nishiyama T."/>
            <person name="Hasebe M."/>
            <person name="Maruyama T."/>
            <person name="Minagawa J."/>
            <person name="Obokata J."/>
            <person name="Shigenobu S."/>
        </authorList>
    </citation>
    <scope>NUCLEOTIDE SEQUENCE [LARGE SCALE GENOMIC DNA]</scope>
</reference>
<dbReference type="CDD" id="cd02440">
    <property type="entry name" value="AdoMet_MTases"/>
    <property type="match status" value="1"/>
</dbReference>
<proteinExistence type="predicted"/>
<dbReference type="Pfam" id="PF13649">
    <property type="entry name" value="Methyltransf_25"/>
    <property type="match status" value="1"/>
</dbReference>
<sequence>SRLTVNDSRKTETYSRDYQLTNTFSFLNALRKDSHSPRQLTVTMATDETTPSLQSTQEVDKVLLRRDITYQESQQVYKQWADNGTYDKMIDDNPKEYNGLIMFAEGMAGLFSDVSEKRVLDLGAGTGLSGIKLRSVGYVNIDALEPLESFVETCKKKGIYRSIIQSPIGGEKPLDVPNDTYDAVCTTGTFGPGHIPCSAIPEIVRILKPGGCFLNCMRAEYLLDVPEYKDRLVPLLEELEGQGLIMKEEWTVYPNHFTGKDGIRMVYRKLQR</sequence>
<dbReference type="PANTHER" id="PTHR43591">
    <property type="entry name" value="METHYLTRANSFERASE"/>
    <property type="match status" value="1"/>
</dbReference>
<dbReference type="PANTHER" id="PTHR43591:SF101">
    <property type="entry name" value="METHYLTRANSFERASE-LIKE PROTEIN 27"/>
    <property type="match status" value="1"/>
</dbReference>
<organism evidence="2 3">
    <name type="scientific">Plakobranchus ocellatus</name>
    <dbReference type="NCBI Taxonomy" id="259542"/>
    <lineage>
        <taxon>Eukaryota</taxon>
        <taxon>Metazoa</taxon>
        <taxon>Spiralia</taxon>
        <taxon>Lophotrochozoa</taxon>
        <taxon>Mollusca</taxon>
        <taxon>Gastropoda</taxon>
        <taxon>Heterobranchia</taxon>
        <taxon>Euthyneura</taxon>
        <taxon>Panpulmonata</taxon>
        <taxon>Sacoglossa</taxon>
        <taxon>Placobranchoidea</taxon>
        <taxon>Plakobranchidae</taxon>
        <taxon>Plakobranchus</taxon>
    </lineage>
</organism>
<protein>
    <submittedName>
        <fullName evidence="2">Williams-Beuren syndrome chromosomal region 27 protein</fullName>
    </submittedName>
</protein>
<accession>A0AAV4C4R7</accession>
<dbReference type="InterPro" id="IPR029063">
    <property type="entry name" value="SAM-dependent_MTases_sf"/>
</dbReference>